<keyword evidence="7 8" id="KW-0472">Membrane</keyword>
<feature type="transmembrane region" description="Helical" evidence="8">
    <location>
        <begin position="29"/>
        <end position="47"/>
    </location>
</feature>
<evidence type="ECO:0000256" key="1">
    <source>
        <dbReference type="ARBA" id="ARBA00004236"/>
    </source>
</evidence>
<evidence type="ECO:0000256" key="2">
    <source>
        <dbReference type="ARBA" id="ARBA00022475"/>
    </source>
</evidence>
<protein>
    <recommendedName>
        <fullName evidence="9">Pycsar effector protein domain-containing protein</fullName>
    </recommendedName>
</protein>
<dbReference type="AlphaFoldDB" id="A0A437PXJ3"/>
<proteinExistence type="predicted"/>
<evidence type="ECO:0000256" key="5">
    <source>
        <dbReference type="ARBA" id="ARBA00022989"/>
    </source>
</evidence>
<comment type="subcellular location">
    <subcellularLocation>
        <location evidence="1">Cell membrane</location>
    </subcellularLocation>
</comment>
<keyword evidence="11" id="KW-1185">Reference proteome</keyword>
<feature type="domain" description="Pycsar effector protein" evidence="9">
    <location>
        <begin position="10"/>
        <end position="187"/>
    </location>
</feature>
<name>A0A437PXJ3_9BACT</name>
<dbReference type="GO" id="GO:0051607">
    <property type="term" value="P:defense response to virus"/>
    <property type="evidence" value="ECO:0007669"/>
    <property type="project" value="UniProtKB-KW"/>
</dbReference>
<keyword evidence="2" id="KW-1003">Cell membrane</keyword>
<sequence length="193" mass="22599">MNKLNYEEQLYKIFNNENDWLKFAEAKNFGLLTLNAAIVFGLTQITFSNDSVIKMVAFCVFVPFSILSFIPCLISLFPIVTKIESKNKKGEVRNSMKFINYLSNKIDKDKSFENIHFYGYLKDLKEEKFEKEFLKKTGSKDEFTTYERELVTQILYNSRITSLKYKFFKIGAFLFLIGILVSVFALPIFKLLM</sequence>
<keyword evidence="5 8" id="KW-1133">Transmembrane helix</keyword>
<feature type="transmembrane region" description="Helical" evidence="8">
    <location>
        <begin position="53"/>
        <end position="80"/>
    </location>
</feature>
<evidence type="ECO:0000313" key="11">
    <source>
        <dbReference type="Proteomes" id="UP000282832"/>
    </source>
</evidence>
<dbReference type="GO" id="GO:0005886">
    <property type="term" value="C:plasma membrane"/>
    <property type="evidence" value="ECO:0007669"/>
    <property type="project" value="UniProtKB-SubCell"/>
</dbReference>
<dbReference type="OrthoDB" id="2084475at2"/>
<keyword evidence="4" id="KW-0547">Nucleotide-binding</keyword>
<dbReference type="InterPro" id="IPR043760">
    <property type="entry name" value="PycTM_dom"/>
</dbReference>
<evidence type="ECO:0000256" key="8">
    <source>
        <dbReference type="SAM" id="Phobius"/>
    </source>
</evidence>
<comment type="caution">
    <text evidence="10">The sequence shown here is derived from an EMBL/GenBank/DDBJ whole genome shotgun (WGS) entry which is preliminary data.</text>
</comment>
<organism evidence="10 11">
    <name type="scientific">Sandaracinomonas limnophila</name>
    <dbReference type="NCBI Taxonomy" id="1862386"/>
    <lineage>
        <taxon>Bacteria</taxon>
        <taxon>Pseudomonadati</taxon>
        <taxon>Bacteroidota</taxon>
        <taxon>Cytophagia</taxon>
        <taxon>Cytophagales</taxon>
        <taxon>Flectobacillaceae</taxon>
        <taxon>Sandaracinomonas</taxon>
    </lineage>
</organism>
<dbReference type="Proteomes" id="UP000282832">
    <property type="component" value="Unassembled WGS sequence"/>
</dbReference>
<dbReference type="Pfam" id="PF18967">
    <property type="entry name" value="PycTM"/>
    <property type="match status" value="1"/>
</dbReference>
<evidence type="ECO:0000256" key="6">
    <source>
        <dbReference type="ARBA" id="ARBA00023118"/>
    </source>
</evidence>
<evidence type="ECO:0000256" key="7">
    <source>
        <dbReference type="ARBA" id="ARBA00023136"/>
    </source>
</evidence>
<evidence type="ECO:0000313" key="10">
    <source>
        <dbReference type="EMBL" id="RVU26977.1"/>
    </source>
</evidence>
<dbReference type="RefSeq" id="WP_127802528.1">
    <property type="nucleotide sequence ID" value="NZ_SACY01000001.1"/>
</dbReference>
<dbReference type="GO" id="GO:0000166">
    <property type="term" value="F:nucleotide binding"/>
    <property type="evidence" value="ECO:0007669"/>
    <property type="project" value="UniProtKB-KW"/>
</dbReference>
<gene>
    <name evidence="10" type="ORF">EOJ36_02980</name>
</gene>
<keyword evidence="6" id="KW-0051">Antiviral defense</keyword>
<accession>A0A437PXJ3</accession>
<evidence type="ECO:0000259" key="9">
    <source>
        <dbReference type="Pfam" id="PF18967"/>
    </source>
</evidence>
<evidence type="ECO:0000256" key="3">
    <source>
        <dbReference type="ARBA" id="ARBA00022692"/>
    </source>
</evidence>
<evidence type="ECO:0000256" key="4">
    <source>
        <dbReference type="ARBA" id="ARBA00022741"/>
    </source>
</evidence>
<keyword evidence="3 8" id="KW-0812">Transmembrane</keyword>
<reference evidence="10 11" key="1">
    <citation type="submission" date="2019-01" db="EMBL/GenBank/DDBJ databases">
        <authorList>
            <person name="Chen W.-M."/>
        </authorList>
    </citation>
    <scope>NUCLEOTIDE SEQUENCE [LARGE SCALE GENOMIC DNA]</scope>
    <source>
        <strain evidence="10 11">FSY-15</strain>
    </source>
</reference>
<dbReference type="EMBL" id="SACY01000001">
    <property type="protein sequence ID" value="RVU26977.1"/>
    <property type="molecule type" value="Genomic_DNA"/>
</dbReference>
<feature type="transmembrane region" description="Helical" evidence="8">
    <location>
        <begin position="167"/>
        <end position="189"/>
    </location>
</feature>